<sequence>KDVTVEDMNRLGWELGGNVWRWRRQLSA</sequence>
<dbReference type="EMBL" id="LXQA010544256">
    <property type="protein sequence ID" value="MCI58323.1"/>
    <property type="molecule type" value="Genomic_DNA"/>
</dbReference>
<comment type="caution">
    <text evidence="1">The sequence shown here is derived from an EMBL/GenBank/DDBJ whole genome shotgun (WGS) entry which is preliminary data.</text>
</comment>
<proteinExistence type="predicted"/>
<dbReference type="Proteomes" id="UP000265520">
    <property type="component" value="Unassembled WGS sequence"/>
</dbReference>
<keyword evidence="2" id="KW-1185">Reference proteome</keyword>
<evidence type="ECO:0000313" key="1">
    <source>
        <dbReference type="EMBL" id="MCI58323.1"/>
    </source>
</evidence>
<protein>
    <submittedName>
        <fullName evidence="1">Uncharacterized protein</fullName>
    </submittedName>
</protein>
<dbReference type="AlphaFoldDB" id="A0A392TAY7"/>
<feature type="non-terminal residue" evidence="1">
    <location>
        <position position="1"/>
    </location>
</feature>
<reference evidence="1 2" key="1">
    <citation type="journal article" date="2018" name="Front. Plant Sci.">
        <title>Red Clover (Trifolium pratense) and Zigzag Clover (T. medium) - A Picture of Genomic Similarities and Differences.</title>
        <authorList>
            <person name="Dluhosova J."/>
            <person name="Istvanek J."/>
            <person name="Nedelnik J."/>
            <person name="Repkova J."/>
        </authorList>
    </citation>
    <scope>NUCLEOTIDE SEQUENCE [LARGE SCALE GENOMIC DNA]</scope>
    <source>
        <strain evidence="2">cv. 10/8</strain>
        <tissue evidence="1">Leaf</tissue>
    </source>
</reference>
<accession>A0A392TAY7</accession>
<name>A0A392TAY7_9FABA</name>
<evidence type="ECO:0000313" key="2">
    <source>
        <dbReference type="Proteomes" id="UP000265520"/>
    </source>
</evidence>
<organism evidence="1 2">
    <name type="scientific">Trifolium medium</name>
    <dbReference type="NCBI Taxonomy" id="97028"/>
    <lineage>
        <taxon>Eukaryota</taxon>
        <taxon>Viridiplantae</taxon>
        <taxon>Streptophyta</taxon>
        <taxon>Embryophyta</taxon>
        <taxon>Tracheophyta</taxon>
        <taxon>Spermatophyta</taxon>
        <taxon>Magnoliopsida</taxon>
        <taxon>eudicotyledons</taxon>
        <taxon>Gunneridae</taxon>
        <taxon>Pentapetalae</taxon>
        <taxon>rosids</taxon>
        <taxon>fabids</taxon>
        <taxon>Fabales</taxon>
        <taxon>Fabaceae</taxon>
        <taxon>Papilionoideae</taxon>
        <taxon>50 kb inversion clade</taxon>
        <taxon>NPAAA clade</taxon>
        <taxon>Hologalegina</taxon>
        <taxon>IRL clade</taxon>
        <taxon>Trifolieae</taxon>
        <taxon>Trifolium</taxon>
    </lineage>
</organism>